<evidence type="ECO:0000313" key="9">
    <source>
        <dbReference type="EMBL" id="VFQ58303.1"/>
    </source>
</evidence>
<comment type="similarity">
    <text evidence="2 6">Belongs to the peptidase S54 family.</text>
</comment>
<feature type="transmembrane region" description="Helical" evidence="6">
    <location>
        <begin position="319"/>
        <end position="339"/>
    </location>
</feature>
<dbReference type="Pfam" id="PF01694">
    <property type="entry name" value="Rhomboid"/>
    <property type="match status" value="1"/>
</dbReference>
<proteinExistence type="inferred from homology"/>
<dbReference type="OrthoDB" id="418595at2759"/>
<feature type="transmembrane region" description="Helical" evidence="6">
    <location>
        <begin position="401"/>
        <end position="421"/>
    </location>
</feature>
<dbReference type="InterPro" id="IPR019557">
    <property type="entry name" value="AminoTfrase-like_pln_mobile"/>
</dbReference>
<dbReference type="Gene3D" id="1.20.1540.10">
    <property type="entry name" value="Rhomboid-like"/>
    <property type="match status" value="1"/>
</dbReference>
<keyword evidence="6" id="KW-0378">Hydrolase</keyword>
<keyword evidence="10" id="KW-1185">Reference proteome</keyword>
<dbReference type="Pfam" id="PF10536">
    <property type="entry name" value="PMD"/>
    <property type="match status" value="1"/>
</dbReference>
<protein>
    <recommendedName>
        <fullName evidence="6">RHOMBOID-like protein</fullName>
        <ecNumber evidence="6">3.4.21.105</ecNumber>
    </recommendedName>
</protein>
<evidence type="ECO:0000259" key="8">
    <source>
        <dbReference type="Pfam" id="PF10536"/>
    </source>
</evidence>
<feature type="transmembrane region" description="Helical" evidence="6">
    <location>
        <begin position="513"/>
        <end position="529"/>
    </location>
</feature>
<evidence type="ECO:0000259" key="7">
    <source>
        <dbReference type="Pfam" id="PF01694"/>
    </source>
</evidence>
<feature type="transmembrane region" description="Helical" evidence="6">
    <location>
        <begin position="457"/>
        <end position="475"/>
    </location>
</feature>
<dbReference type="PANTHER" id="PTHR22936:SF75">
    <property type="entry name" value="RHOMBOID-LIKE PROTEIN 8"/>
    <property type="match status" value="1"/>
</dbReference>
<dbReference type="InterPro" id="IPR022764">
    <property type="entry name" value="Peptidase_S54_rhomboid_dom"/>
</dbReference>
<comment type="subcellular location">
    <subcellularLocation>
        <location evidence="1 6">Membrane</location>
        <topology evidence="1 6">Multi-pass membrane protein</topology>
    </subcellularLocation>
</comment>
<dbReference type="PANTHER" id="PTHR22936">
    <property type="entry name" value="RHOMBOID-RELATED"/>
    <property type="match status" value="1"/>
</dbReference>
<feature type="domain" description="Peptidase S54 rhomboid" evidence="7">
    <location>
        <begin position="391"/>
        <end position="527"/>
    </location>
</feature>
<evidence type="ECO:0000256" key="1">
    <source>
        <dbReference type="ARBA" id="ARBA00004141"/>
    </source>
</evidence>
<dbReference type="GO" id="GO:0016020">
    <property type="term" value="C:membrane"/>
    <property type="evidence" value="ECO:0007669"/>
    <property type="project" value="UniProtKB-SubCell"/>
</dbReference>
<name>A0A484JYD5_9ASTE</name>
<evidence type="ECO:0000313" key="10">
    <source>
        <dbReference type="Proteomes" id="UP000595140"/>
    </source>
</evidence>
<dbReference type="AlphaFoldDB" id="A0A484JYD5"/>
<accession>A0A484JYD5</accession>
<dbReference type="InterPro" id="IPR002610">
    <property type="entry name" value="Peptidase_S54_rhomboid-like"/>
</dbReference>
<comment type="function">
    <text evidence="6">Serine protease involved in intramembrane proteolysis.</text>
</comment>
<dbReference type="Proteomes" id="UP000595140">
    <property type="component" value="Unassembled WGS sequence"/>
</dbReference>
<keyword evidence="5 6" id="KW-0472">Membrane</keyword>
<evidence type="ECO:0000256" key="6">
    <source>
        <dbReference type="RuleBase" id="RU362115"/>
    </source>
</evidence>
<keyword evidence="6" id="KW-0645">Protease</keyword>
<feature type="domain" description="Aminotransferase-like plant mobile" evidence="8">
    <location>
        <begin position="66"/>
        <end position="209"/>
    </location>
</feature>
<keyword evidence="6" id="KW-0720">Serine protease</keyword>
<dbReference type="SUPFAM" id="SSF144091">
    <property type="entry name" value="Rhomboid-like"/>
    <property type="match status" value="1"/>
</dbReference>
<evidence type="ECO:0000256" key="4">
    <source>
        <dbReference type="ARBA" id="ARBA00022989"/>
    </source>
</evidence>
<evidence type="ECO:0000256" key="5">
    <source>
        <dbReference type="ARBA" id="ARBA00023136"/>
    </source>
</evidence>
<comment type="catalytic activity">
    <reaction evidence="6">
        <text>Cleaves type-1 transmembrane domains using a catalytic dyad composed of serine and histidine that are contributed by different transmembrane domains.</text>
        <dbReference type="EC" id="3.4.21.105"/>
    </reaction>
</comment>
<dbReference type="EMBL" id="OOIL02000001">
    <property type="protein sequence ID" value="VFQ58303.1"/>
    <property type="molecule type" value="Genomic_DNA"/>
</dbReference>
<reference evidence="9 10" key="1">
    <citation type="submission" date="2018-04" db="EMBL/GenBank/DDBJ databases">
        <authorList>
            <person name="Vogel A."/>
        </authorList>
    </citation>
    <scope>NUCLEOTIDE SEQUENCE [LARGE SCALE GENOMIC DNA]</scope>
</reference>
<feature type="transmembrane region" description="Helical" evidence="6">
    <location>
        <begin position="561"/>
        <end position="581"/>
    </location>
</feature>
<sequence>MDVHPEPISRDVLVLEGGVHRCDAVWADEEYAKKSLKCHRTCSSIYLRTLVANRPPRVIEILQDYGFYGVEKVGGLQLDCALITSLVERWRPEIHSFHLPFGEVGITLQDVEVLLGLPIDGIPLSGVTSRSRDQWIQICHDMMGFIPKPSDITSSTIKISAIDPKALSEHSVEVDYQQHARAIMFKLMGGRSFPNTTGNKVSLYLLEVIMGDSVLVRGRAIGAAVQWISNQSAIAAPLQLQYITPASDNNIISLITAMTAEEETAKYETKVDIKSSSSALPPPPALAPPRLSLAGDDLAEEKRVNFPFFRPLSQKSENAWIISLFVIVHLIVFTATMIVNDCWHNSHGQCSVKFLRMVSFQPLHENPLLGPSASALDKVGALKKTLFIDNHQFWRVFTSPLLHAGLFHIIVNLCSVVFVGIHMEQEFGSIRTGVGYILSAITASLVAALFVTDKTSVTSSGALFGLLGMMLSGLIRNWKFYTKKLAAVFVILMILVVNLIIGLLPYINNFSNVGGFITGFLIGFVILFKPQLNRRAQAKGGLFEYDLKQKVKLKQKLDRPFLRGISLTIFLFLFVGVYMAVLRGTNANMYCSWCKYIDCISSKWGSCVDKPIHCETMVNSEHLILTCSDNGNFRILPYTHISPSRIEDLCSLICS</sequence>
<gene>
    <name evidence="9" type="ORF">CCAM_LOCUS79</name>
</gene>
<feature type="transmembrane region" description="Helical" evidence="6">
    <location>
        <begin position="487"/>
        <end position="507"/>
    </location>
</feature>
<dbReference type="GO" id="GO:0004252">
    <property type="term" value="F:serine-type endopeptidase activity"/>
    <property type="evidence" value="ECO:0007669"/>
    <property type="project" value="InterPro"/>
</dbReference>
<organism evidence="9 10">
    <name type="scientific">Cuscuta campestris</name>
    <dbReference type="NCBI Taxonomy" id="132261"/>
    <lineage>
        <taxon>Eukaryota</taxon>
        <taxon>Viridiplantae</taxon>
        <taxon>Streptophyta</taxon>
        <taxon>Embryophyta</taxon>
        <taxon>Tracheophyta</taxon>
        <taxon>Spermatophyta</taxon>
        <taxon>Magnoliopsida</taxon>
        <taxon>eudicotyledons</taxon>
        <taxon>Gunneridae</taxon>
        <taxon>Pentapetalae</taxon>
        <taxon>asterids</taxon>
        <taxon>lamiids</taxon>
        <taxon>Solanales</taxon>
        <taxon>Convolvulaceae</taxon>
        <taxon>Cuscuteae</taxon>
        <taxon>Cuscuta</taxon>
        <taxon>Cuscuta subgen. Grammica</taxon>
        <taxon>Cuscuta sect. Cleistogrammica</taxon>
    </lineage>
</organism>
<dbReference type="GO" id="GO:0006508">
    <property type="term" value="P:proteolysis"/>
    <property type="evidence" value="ECO:0007669"/>
    <property type="project" value="UniProtKB-KW"/>
</dbReference>
<evidence type="ECO:0000256" key="2">
    <source>
        <dbReference type="ARBA" id="ARBA00009045"/>
    </source>
</evidence>
<keyword evidence="3 6" id="KW-0812">Transmembrane</keyword>
<dbReference type="EC" id="3.4.21.105" evidence="6"/>
<evidence type="ECO:0000256" key="3">
    <source>
        <dbReference type="ARBA" id="ARBA00022692"/>
    </source>
</evidence>
<feature type="transmembrane region" description="Helical" evidence="6">
    <location>
        <begin position="433"/>
        <end position="451"/>
    </location>
</feature>
<keyword evidence="4 6" id="KW-1133">Transmembrane helix</keyword>
<dbReference type="InterPro" id="IPR035952">
    <property type="entry name" value="Rhomboid-like_sf"/>
</dbReference>